<evidence type="ECO:0000259" key="12">
    <source>
        <dbReference type="PROSITE" id="PS50941"/>
    </source>
</evidence>
<dbReference type="InterPro" id="IPR011583">
    <property type="entry name" value="Chitinase_II/V-like_cat"/>
</dbReference>
<evidence type="ECO:0000256" key="1">
    <source>
        <dbReference type="ARBA" id="ARBA00000822"/>
    </source>
</evidence>
<dbReference type="InterPro" id="IPR036861">
    <property type="entry name" value="Endochitinase-like_sf"/>
</dbReference>
<keyword evidence="3 9" id="KW-0147">Chitin-binding</keyword>
<sequence>MVQILRYGLMAAAALLPSTTSAWFMMYADQYHTADLGNPTLNSGIDHAIMAFLPVKDFLIQGGGEFKLFEPVETFRARFPAGVKVMAAIGGWGDTDYSTALQTANVQTFAKNCKLVIDKYGLDGLDLDFEYVGGNGPNYRKVPNSQKVWEIDAFPPFLQAVRNAIGKDKFLSIAVPGLERDMLAFNPTTTPKIAAQVDSFNIMTYDLMNRRDSFTKHHTDVVHSYNAVKKYLDMGLPKEKATMGFAFYAKYFSTDPTSGCATTPLGPNCKTVPLENADGSDNGKSGALPFDLSSLPGPGNLPTSNDGTCGARVKKSCAPPNCCSSGGYCGTTNDYCGLACIPGYGICSGESAVQSWSRAIANPKVDNQAGGHYYYDQLAELFITWDEPVHIDAKFAQIVQGLGIKGVMAWSLSEDSLDRRHLKAIQQNVKKLGLSSVA</sequence>
<feature type="disulfide bond" evidence="9">
    <location>
        <begin position="322"/>
        <end position="336"/>
    </location>
</feature>
<comment type="caution">
    <text evidence="9">Lacks conserved residue(s) required for the propagation of feature annotation.</text>
</comment>
<dbReference type="CDD" id="cd11618">
    <property type="entry name" value="ChtBD1_1"/>
    <property type="match status" value="1"/>
</dbReference>
<dbReference type="SUPFAM" id="SSF57016">
    <property type="entry name" value="Plant lectins/antimicrobial peptides"/>
    <property type="match status" value="1"/>
</dbReference>
<evidence type="ECO:0000256" key="5">
    <source>
        <dbReference type="ARBA" id="ARBA00023024"/>
    </source>
</evidence>
<evidence type="ECO:0000256" key="7">
    <source>
        <dbReference type="ARBA" id="ARBA00023295"/>
    </source>
</evidence>
<dbReference type="PROSITE" id="PS00026">
    <property type="entry name" value="CHIT_BIND_I_1"/>
    <property type="match status" value="1"/>
</dbReference>
<evidence type="ECO:0000256" key="6">
    <source>
        <dbReference type="ARBA" id="ARBA00023277"/>
    </source>
</evidence>
<dbReference type="InterPro" id="IPR050314">
    <property type="entry name" value="Glycosyl_Hydrlase_18"/>
</dbReference>
<feature type="domain" description="Chitin-binding type-1" evidence="12">
    <location>
        <begin position="306"/>
        <end position="349"/>
    </location>
</feature>
<dbReference type="GO" id="GO:0016787">
    <property type="term" value="F:hydrolase activity"/>
    <property type="evidence" value="ECO:0007669"/>
    <property type="project" value="UniProtKB-KW"/>
</dbReference>
<dbReference type="PROSITE" id="PS50941">
    <property type="entry name" value="CHIT_BIND_I_2"/>
    <property type="match status" value="1"/>
</dbReference>
<dbReference type="Pfam" id="PF00704">
    <property type="entry name" value="Glyco_hydro_18"/>
    <property type="match status" value="1"/>
</dbReference>
<accession>A0ABR1K8C0</accession>
<feature type="disulfide bond" evidence="9">
    <location>
        <begin position="317"/>
        <end position="329"/>
    </location>
</feature>
<comment type="catalytic activity">
    <reaction evidence="1">
        <text>Random endo-hydrolysis of N-acetyl-beta-D-glucosaminide (1-&gt;4)-beta-linkages in chitin and chitodextrins.</text>
        <dbReference type="EC" id="3.2.1.14"/>
    </reaction>
</comment>
<evidence type="ECO:0000256" key="10">
    <source>
        <dbReference type="RuleBase" id="RU000489"/>
    </source>
</evidence>
<comment type="similarity">
    <text evidence="11">Belongs to the glycosyl hydrolase 18 family.</text>
</comment>
<evidence type="ECO:0000256" key="3">
    <source>
        <dbReference type="ARBA" id="ARBA00022669"/>
    </source>
</evidence>
<gene>
    <name evidence="14" type="ORF">IWZ03DRAFT_88023</name>
</gene>
<dbReference type="CDD" id="cd00598">
    <property type="entry name" value="GH18_chitinase-like"/>
    <property type="match status" value="1"/>
</dbReference>
<evidence type="ECO:0000256" key="11">
    <source>
        <dbReference type="RuleBase" id="RU004453"/>
    </source>
</evidence>
<keyword evidence="6" id="KW-0119">Carbohydrate metabolism</keyword>
<evidence type="ECO:0000256" key="4">
    <source>
        <dbReference type="ARBA" id="ARBA00022801"/>
    </source>
</evidence>
<evidence type="ECO:0000259" key="13">
    <source>
        <dbReference type="PROSITE" id="PS51910"/>
    </source>
</evidence>
<dbReference type="PANTHER" id="PTHR11177">
    <property type="entry name" value="CHITINASE"/>
    <property type="match status" value="1"/>
</dbReference>
<dbReference type="SUPFAM" id="SSF51445">
    <property type="entry name" value="(Trans)glycosidases"/>
    <property type="match status" value="1"/>
</dbReference>
<dbReference type="InterPro" id="IPR017853">
    <property type="entry name" value="GH"/>
</dbReference>
<protein>
    <recommendedName>
        <fullName evidence="2">chitinase</fullName>
        <ecNumber evidence="2">3.2.1.14</ecNumber>
    </recommendedName>
</protein>
<feature type="domain" description="GH18" evidence="13">
    <location>
        <begin position="14"/>
        <end position="428"/>
    </location>
</feature>
<dbReference type="Gene3D" id="3.20.20.80">
    <property type="entry name" value="Glycosidases"/>
    <property type="match status" value="1"/>
</dbReference>
<evidence type="ECO:0000313" key="14">
    <source>
        <dbReference type="EMBL" id="KAK7509752.1"/>
    </source>
</evidence>
<keyword evidence="4 10" id="KW-0378">Hydrolase</keyword>
<keyword evidence="5" id="KW-0146">Chitin degradation</keyword>
<evidence type="ECO:0000256" key="8">
    <source>
        <dbReference type="ARBA" id="ARBA00023326"/>
    </source>
</evidence>
<evidence type="ECO:0000256" key="2">
    <source>
        <dbReference type="ARBA" id="ARBA00012729"/>
    </source>
</evidence>
<evidence type="ECO:0000313" key="15">
    <source>
        <dbReference type="Proteomes" id="UP001363622"/>
    </source>
</evidence>
<dbReference type="EMBL" id="JBBPHU010000016">
    <property type="protein sequence ID" value="KAK7509752.1"/>
    <property type="molecule type" value="Genomic_DNA"/>
</dbReference>
<keyword evidence="7 10" id="KW-0326">Glycosidase</keyword>
<evidence type="ECO:0000256" key="9">
    <source>
        <dbReference type="PROSITE-ProRule" id="PRU00261"/>
    </source>
</evidence>
<keyword evidence="8" id="KW-0624">Polysaccharide degradation</keyword>
<dbReference type="InterPro" id="IPR001223">
    <property type="entry name" value="Glyco_hydro18_cat"/>
</dbReference>
<dbReference type="PANTHER" id="PTHR11177:SF337">
    <property type="entry name" value="CHITINASE"/>
    <property type="match status" value="1"/>
</dbReference>
<dbReference type="InterPro" id="IPR001002">
    <property type="entry name" value="Chitin-bd_1"/>
</dbReference>
<dbReference type="PROSITE" id="PS01095">
    <property type="entry name" value="GH18_1"/>
    <property type="match status" value="1"/>
</dbReference>
<dbReference type="SMART" id="SM00636">
    <property type="entry name" value="Glyco_18"/>
    <property type="match status" value="1"/>
</dbReference>
<comment type="caution">
    <text evidence="14">The sequence shown here is derived from an EMBL/GenBank/DDBJ whole genome shotgun (WGS) entry which is preliminary data.</text>
</comment>
<dbReference type="PROSITE" id="PS51910">
    <property type="entry name" value="GH18_2"/>
    <property type="match status" value="1"/>
</dbReference>
<dbReference type="Proteomes" id="UP001363622">
    <property type="component" value="Unassembled WGS sequence"/>
</dbReference>
<proteinExistence type="inferred from homology"/>
<dbReference type="InterPro" id="IPR018371">
    <property type="entry name" value="Chitin-binding_1_CS"/>
</dbReference>
<dbReference type="InterPro" id="IPR001579">
    <property type="entry name" value="Glyco_hydro_18_chit_AS"/>
</dbReference>
<name>A0ABR1K8C0_9PEZI</name>
<dbReference type="EC" id="3.2.1.14" evidence="2"/>
<organism evidence="14 15">
    <name type="scientific">Phyllosticta citriasiana</name>
    <dbReference type="NCBI Taxonomy" id="595635"/>
    <lineage>
        <taxon>Eukaryota</taxon>
        <taxon>Fungi</taxon>
        <taxon>Dikarya</taxon>
        <taxon>Ascomycota</taxon>
        <taxon>Pezizomycotina</taxon>
        <taxon>Dothideomycetes</taxon>
        <taxon>Dothideomycetes incertae sedis</taxon>
        <taxon>Botryosphaeriales</taxon>
        <taxon>Phyllostictaceae</taxon>
        <taxon>Phyllosticta</taxon>
    </lineage>
</organism>
<reference evidence="14 15" key="1">
    <citation type="submission" date="2024-04" db="EMBL/GenBank/DDBJ databases">
        <title>Phyllosticta paracitricarpa is synonymous to the EU quarantine fungus P. citricarpa based on phylogenomic analyses.</title>
        <authorList>
            <consortium name="Lawrence Berkeley National Laboratory"/>
            <person name="Van Ingen-Buijs V.A."/>
            <person name="Van Westerhoven A.C."/>
            <person name="Haridas S."/>
            <person name="Skiadas P."/>
            <person name="Martin F."/>
            <person name="Groenewald J.Z."/>
            <person name="Crous P.W."/>
            <person name="Seidl M.F."/>
        </authorList>
    </citation>
    <scope>NUCLEOTIDE SEQUENCE [LARGE SCALE GENOMIC DNA]</scope>
    <source>
        <strain evidence="14 15">CBS 123371</strain>
    </source>
</reference>
<dbReference type="SMART" id="SM00270">
    <property type="entry name" value="ChtBD1"/>
    <property type="match status" value="1"/>
</dbReference>
<keyword evidence="15" id="KW-1185">Reference proteome</keyword>
<dbReference type="Gene3D" id="3.30.60.10">
    <property type="entry name" value="Endochitinase-like"/>
    <property type="match status" value="1"/>
</dbReference>
<keyword evidence="9" id="KW-1015">Disulfide bond</keyword>